<accession>A0A9P5Q6H3</accession>
<keyword evidence="2" id="KW-1185">Reference proteome</keyword>
<evidence type="ECO:0000313" key="1">
    <source>
        <dbReference type="EMBL" id="KAF9075487.1"/>
    </source>
</evidence>
<dbReference type="Proteomes" id="UP000772434">
    <property type="component" value="Unassembled WGS sequence"/>
</dbReference>
<evidence type="ECO:0000313" key="2">
    <source>
        <dbReference type="Proteomes" id="UP000772434"/>
    </source>
</evidence>
<name>A0A9P5Q6H3_9AGAR</name>
<sequence length="55" mass="6480">MDRWRVRPDSKAMYDFRACTGHLKALGDTWGATWPTSDSDDLATRIDWVKMWQMC</sequence>
<feature type="non-terminal residue" evidence="1">
    <location>
        <position position="1"/>
    </location>
</feature>
<reference evidence="1" key="1">
    <citation type="submission" date="2020-11" db="EMBL/GenBank/DDBJ databases">
        <authorList>
            <consortium name="DOE Joint Genome Institute"/>
            <person name="Ahrendt S."/>
            <person name="Riley R."/>
            <person name="Andreopoulos W."/>
            <person name="Labutti K."/>
            <person name="Pangilinan J."/>
            <person name="Ruiz-Duenas F.J."/>
            <person name="Barrasa J.M."/>
            <person name="Sanchez-Garcia M."/>
            <person name="Camarero S."/>
            <person name="Miyauchi S."/>
            <person name="Serrano A."/>
            <person name="Linde D."/>
            <person name="Babiker R."/>
            <person name="Drula E."/>
            <person name="Ayuso-Fernandez I."/>
            <person name="Pacheco R."/>
            <person name="Padilla G."/>
            <person name="Ferreira P."/>
            <person name="Barriuso J."/>
            <person name="Kellner H."/>
            <person name="Castanera R."/>
            <person name="Alfaro M."/>
            <person name="Ramirez L."/>
            <person name="Pisabarro A.G."/>
            <person name="Kuo A."/>
            <person name="Tritt A."/>
            <person name="Lipzen A."/>
            <person name="He G."/>
            <person name="Yan M."/>
            <person name="Ng V."/>
            <person name="Cullen D."/>
            <person name="Martin F."/>
            <person name="Rosso M.-N."/>
            <person name="Henrissat B."/>
            <person name="Hibbett D."/>
            <person name="Martinez A.T."/>
            <person name="Grigoriev I.V."/>
        </authorList>
    </citation>
    <scope>NUCLEOTIDE SEQUENCE</scope>
    <source>
        <strain evidence="1">AH 40177</strain>
    </source>
</reference>
<dbReference type="AlphaFoldDB" id="A0A9P5Q6H3"/>
<organism evidence="1 2">
    <name type="scientific">Rhodocollybia butyracea</name>
    <dbReference type="NCBI Taxonomy" id="206335"/>
    <lineage>
        <taxon>Eukaryota</taxon>
        <taxon>Fungi</taxon>
        <taxon>Dikarya</taxon>
        <taxon>Basidiomycota</taxon>
        <taxon>Agaricomycotina</taxon>
        <taxon>Agaricomycetes</taxon>
        <taxon>Agaricomycetidae</taxon>
        <taxon>Agaricales</taxon>
        <taxon>Marasmiineae</taxon>
        <taxon>Omphalotaceae</taxon>
        <taxon>Rhodocollybia</taxon>
    </lineage>
</organism>
<proteinExistence type="predicted"/>
<gene>
    <name evidence="1" type="ORF">BDP27DRAFT_1315126</name>
</gene>
<dbReference type="OrthoDB" id="4781at2759"/>
<dbReference type="EMBL" id="JADNRY010000009">
    <property type="protein sequence ID" value="KAF9075487.1"/>
    <property type="molecule type" value="Genomic_DNA"/>
</dbReference>
<protein>
    <submittedName>
        <fullName evidence="1">Uncharacterized protein</fullName>
    </submittedName>
</protein>
<comment type="caution">
    <text evidence="1">The sequence shown here is derived from an EMBL/GenBank/DDBJ whole genome shotgun (WGS) entry which is preliminary data.</text>
</comment>